<dbReference type="Proteomes" id="UP000822688">
    <property type="component" value="Chromosome V"/>
</dbReference>
<keyword evidence="3" id="KW-1185">Reference proteome</keyword>
<proteinExistence type="predicted"/>
<feature type="chain" id="PRO_5035759190" evidence="1">
    <location>
        <begin position="20"/>
        <end position="55"/>
    </location>
</feature>
<evidence type="ECO:0000313" key="2">
    <source>
        <dbReference type="EMBL" id="KAG0573330.1"/>
    </source>
</evidence>
<organism evidence="2 3">
    <name type="scientific">Ceratodon purpureus</name>
    <name type="common">Fire moss</name>
    <name type="synonym">Dicranum purpureum</name>
    <dbReference type="NCBI Taxonomy" id="3225"/>
    <lineage>
        <taxon>Eukaryota</taxon>
        <taxon>Viridiplantae</taxon>
        <taxon>Streptophyta</taxon>
        <taxon>Embryophyta</taxon>
        <taxon>Bryophyta</taxon>
        <taxon>Bryophytina</taxon>
        <taxon>Bryopsida</taxon>
        <taxon>Dicranidae</taxon>
        <taxon>Pseudoditrichales</taxon>
        <taxon>Ditrichaceae</taxon>
        <taxon>Ceratodon</taxon>
    </lineage>
</organism>
<dbReference type="AlphaFoldDB" id="A0A8T0HQS9"/>
<sequence length="55" mass="6198">MLCLCYVYVMFLKACSVMCQVVRRICTADTLCLVGKSALDKFSNYCVLSMVCFLP</sequence>
<evidence type="ECO:0000313" key="3">
    <source>
        <dbReference type="Proteomes" id="UP000822688"/>
    </source>
</evidence>
<evidence type="ECO:0000256" key="1">
    <source>
        <dbReference type="SAM" id="SignalP"/>
    </source>
</evidence>
<keyword evidence="1" id="KW-0732">Signal</keyword>
<gene>
    <name evidence="2" type="ORF">KC19_VG168600</name>
</gene>
<protein>
    <submittedName>
        <fullName evidence="2">Uncharacterized protein</fullName>
    </submittedName>
</protein>
<reference evidence="2" key="1">
    <citation type="submission" date="2020-06" db="EMBL/GenBank/DDBJ databases">
        <title>WGS assembly of Ceratodon purpureus strain R40.</title>
        <authorList>
            <person name="Carey S.B."/>
            <person name="Jenkins J."/>
            <person name="Shu S."/>
            <person name="Lovell J.T."/>
            <person name="Sreedasyam A."/>
            <person name="Maumus F."/>
            <person name="Tiley G.P."/>
            <person name="Fernandez-Pozo N."/>
            <person name="Barry K."/>
            <person name="Chen C."/>
            <person name="Wang M."/>
            <person name="Lipzen A."/>
            <person name="Daum C."/>
            <person name="Saski C.A."/>
            <person name="Payton A.C."/>
            <person name="Mcbreen J.C."/>
            <person name="Conrad R.E."/>
            <person name="Kollar L.M."/>
            <person name="Olsson S."/>
            <person name="Huttunen S."/>
            <person name="Landis J.B."/>
            <person name="Wickett N.J."/>
            <person name="Johnson M.G."/>
            <person name="Rensing S.A."/>
            <person name="Grimwood J."/>
            <person name="Schmutz J."/>
            <person name="Mcdaniel S.F."/>
        </authorList>
    </citation>
    <scope>NUCLEOTIDE SEQUENCE</scope>
    <source>
        <strain evidence="2">R40</strain>
    </source>
</reference>
<comment type="caution">
    <text evidence="2">The sequence shown here is derived from an EMBL/GenBank/DDBJ whole genome shotgun (WGS) entry which is preliminary data.</text>
</comment>
<feature type="signal peptide" evidence="1">
    <location>
        <begin position="1"/>
        <end position="19"/>
    </location>
</feature>
<name>A0A8T0HQS9_CERPU</name>
<accession>A0A8T0HQS9</accession>
<dbReference type="EMBL" id="CM026426">
    <property type="protein sequence ID" value="KAG0573330.1"/>
    <property type="molecule type" value="Genomic_DNA"/>
</dbReference>